<dbReference type="eggNOG" id="COG0796">
    <property type="taxonomic scope" value="Bacteria"/>
</dbReference>
<evidence type="ECO:0000256" key="1">
    <source>
        <dbReference type="ARBA" id="ARBA00001602"/>
    </source>
</evidence>
<comment type="similarity">
    <text evidence="7">Belongs to the aspartate/glutamate racemases family.</text>
</comment>
<proteinExistence type="inferred from homology"/>
<dbReference type="HAMAP" id="MF_00258">
    <property type="entry name" value="Glu_racemase"/>
    <property type="match status" value="1"/>
</dbReference>
<evidence type="ECO:0000256" key="7">
    <source>
        <dbReference type="HAMAP-Rule" id="MF_00258"/>
    </source>
</evidence>
<keyword evidence="5 7" id="KW-0413">Isomerase</keyword>
<dbReference type="Gene3D" id="3.40.50.1860">
    <property type="match status" value="2"/>
</dbReference>
<dbReference type="InterPro" id="IPR004391">
    <property type="entry name" value="Glu_race"/>
</dbReference>
<comment type="function">
    <text evidence="7">Provides the (R)-glutamate required for cell wall biosynthesis.</text>
</comment>
<dbReference type="STRING" id="1437605.AB656_00725"/>
<organism evidence="8 9">
    <name type="scientific">Bifidobacterium actinocoloniiforme DSM 22766</name>
    <dbReference type="NCBI Taxonomy" id="1437605"/>
    <lineage>
        <taxon>Bacteria</taxon>
        <taxon>Bacillati</taxon>
        <taxon>Actinomycetota</taxon>
        <taxon>Actinomycetes</taxon>
        <taxon>Bifidobacteriales</taxon>
        <taxon>Bifidobacteriaceae</taxon>
        <taxon>Bifidobacterium</taxon>
    </lineage>
</organism>
<accession>A0A086YZM2</accession>
<dbReference type="GO" id="GO:0008360">
    <property type="term" value="P:regulation of cell shape"/>
    <property type="evidence" value="ECO:0007669"/>
    <property type="project" value="UniProtKB-KW"/>
</dbReference>
<reference evidence="8 9" key="1">
    <citation type="submission" date="2014-03" db="EMBL/GenBank/DDBJ databases">
        <title>Genomics of Bifidobacteria.</title>
        <authorList>
            <person name="Ventura M."/>
            <person name="Milani C."/>
            <person name="Lugli G.A."/>
        </authorList>
    </citation>
    <scope>NUCLEOTIDE SEQUENCE [LARGE SCALE GENOMIC DNA]</scope>
    <source>
        <strain evidence="8 9">DSM 22766</strain>
    </source>
</reference>
<keyword evidence="6 7" id="KW-0961">Cell wall biogenesis/degradation</keyword>
<dbReference type="OrthoDB" id="9801055at2"/>
<dbReference type="UniPathway" id="UPA00219"/>
<keyword evidence="4 7" id="KW-0573">Peptidoglycan synthesis</keyword>
<comment type="pathway">
    <text evidence="7">Cell wall biogenesis; peptidoglycan biosynthesis.</text>
</comment>
<dbReference type="NCBIfam" id="TIGR00067">
    <property type="entry name" value="glut_race"/>
    <property type="match status" value="1"/>
</dbReference>
<feature type="binding site" evidence="7">
    <location>
        <begin position="43"/>
        <end position="44"/>
    </location>
    <ligand>
        <name>substrate</name>
    </ligand>
</feature>
<comment type="caution">
    <text evidence="8">The sequence shown here is derived from an EMBL/GenBank/DDBJ whole genome shotgun (WGS) entry which is preliminary data.</text>
</comment>
<dbReference type="InterPro" id="IPR018187">
    <property type="entry name" value="Asp/Glu_racemase_AS_1"/>
</dbReference>
<evidence type="ECO:0000256" key="3">
    <source>
        <dbReference type="ARBA" id="ARBA00022960"/>
    </source>
</evidence>
<dbReference type="RefSeq" id="WP_033503873.1">
    <property type="nucleotide sequence ID" value="NZ_CP011786.1"/>
</dbReference>
<keyword evidence="3 7" id="KW-0133">Cell shape</keyword>
<dbReference type="PATRIC" id="fig|1437605.7.peg.147"/>
<sequence>MDREAPIGIFDSGLGGLTVAAAVHALLPSEDILFYGDSAHAPYGIKSPEAVRERCFTIGDHLLDQGAKAIVIACNTATSVCVDDLRKRYKVPVVGMEPALKLACDRGGGRPQRIIVAATPLTLKEDKFARLMARFQADHTIMTQPCPDLVTIVESGRLDDPDAIRQALDRYFGGYDLTQVDSIVLGCTHFVFYRRNFERYCPSSVAIVDGNEGTARHLRDLLEERGALNQATSRGRVAIGNSDPSPRLESLSRQLFKRLS</sequence>
<dbReference type="PROSITE" id="PS00923">
    <property type="entry name" value="ASP_GLU_RACEMASE_1"/>
    <property type="match status" value="1"/>
</dbReference>
<dbReference type="GO" id="GO:0071555">
    <property type="term" value="P:cell wall organization"/>
    <property type="evidence" value="ECO:0007669"/>
    <property type="project" value="UniProtKB-KW"/>
</dbReference>
<keyword evidence="9" id="KW-1185">Reference proteome</keyword>
<feature type="binding site" evidence="7">
    <location>
        <begin position="75"/>
        <end position="76"/>
    </location>
    <ligand>
        <name>substrate</name>
    </ligand>
</feature>
<dbReference type="InterPro" id="IPR001920">
    <property type="entry name" value="Asp/Glu_race"/>
</dbReference>
<protein>
    <recommendedName>
        <fullName evidence="2 7">Glutamate racemase</fullName>
        <ecNumber evidence="2 7">5.1.1.3</ecNumber>
    </recommendedName>
</protein>
<evidence type="ECO:0000256" key="5">
    <source>
        <dbReference type="ARBA" id="ARBA00023235"/>
    </source>
</evidence>
<dbReference type="GO" id="GO:0008881">
    <property type="term" value="F:glutamate racemase activity"/>
    <property type="evidence" value="ECO:0007669"/>
    <property type="project" value="UniProtKB-UniRule"/>
</dbReference>
<dbReference type="Pfam" id="PF01177">
    <property type="entry name" value="Asp_Glu_race"/>
    <property type="match status" value="1"/>
</dbReference>
<dbReference type="Proteomes" id="UP000029015">
    <property type="component" value="Unassembled WGS sequence"/>
</dbReference>
<dbReference type="AlphaFoldDB" id="A0A086YZM2"/>
<evidence type="ECO:0000313" key="9">
    <source>
        <dbReference type="Proteomes" id="UP000029015"/>
    </source>
</evidence>
<gene>
    <name evidence="7" type="primary">murI</name>
    <name evidence="8" type="ORF">BACT_0422</name>
</gene>
<evidence type="ECO:0000313" key="8">
    <source>
        <dbReference type="EMBL" id="KFI39722.1"/>
    </source>
</evidence>
<name>A0A086YZM2_9BIFI</name>
<dbReference type="GO" id="GO:0009252">
    <property type="term" value="P:peptidoglycan biosynthetic process"/>
    <property type="evidence" value="ECO:0007669"/>
    <property type="project" value="UniProtKB-UniRule"/>
</dbReference>
<dbReference type="PANTHER" id="PTHR21198">
    <property type="entry name" value="GLUTAMATE RACEMASE"/>
    <property type="match status" value="1"/>
</dbReference>
<evidence type="ECO:0000256" key="2">
    <source>
        <dbReference type="ARBA" id="ARBA00013090"/>
    </source>
</evidence>
<feature type="binding site" evidence="7">
    <location>
        <begin position="11"/>
        <end position="12"/>
    </location>
    <ligand>
        <name>substrate</name>
    </ligand>
</feature>
<evidence type="ECO:0000256" key="6">
    <source>
        <dbReference type="ARBA" id="ARBA00023316"/>
    </source>
</evidence>
<dbReference type="SUPFAM" id="SSF53681">
    <property type="entry name" value="Aspartate/glutamate racemase"/>
    <property type="match status" value="2"/>
</dbReference>
<dbReference type="InterPro" id="IPR015942">
    <property type="entry name" value="Asp/Glu/hydantoin_racemase"/>
</dbReference>
<dbReference type="EC" id="5.1.1.3" evidence="2 7"/>
<evidence type="ECO:0000256" key="4">
    <source>
        <dbReference type="ARBA" id="ARBA00022984"/>
    </source>
</evidence>
<dbReference type="PANTHER" id="PTHR21198:SF3">
    <property type="entry name" value="GLUTAMATE RACEMASE"/>
    <property type="match status" value="1"/>
</dbReference>
<dbReference type="KEGG" id="bact:AB656_00725"/>
<feature type="active site" description="Proton donor/acceptor" evidence="7">
    <location>
        <position position="187"/>
    </location>
</feature>
<feature type="active site" description="Proton donor/acceptor" evidence="7">
    <location>
        <position position="74"/>
    </location>
</feature>
<dbReference type="EMBL" id="JGYK01000001">
    <property type="protein sequence ID" value="KFI39722.1"/>
    <property type="molecule type" value="Genomic_DNA"/>
</dbReference>
<comment type="catalytic activity">
    <reaction evidence="1 7">
        <text>L-glutamate = D-glutamate</text>
        <dbReference type="Rhea" id="RHEA:12813"/>
        <dbReference type="ChEBI" id="CHEBI:29985"/>
        <dbReference type="ChEBI" id="CHEBI:29986"/>
        <dbReference type="EC" id="5.1.1.3"/>
    </reaction>
</comment>
<feature type="binding site" evidence="7">
    <location>
        <begin position="188"/>
        <end position="189"/>
    </location>
    <ligand>
        <name>substrate</name>
    </ligand>
</feature>